<name>A0A918URB5_9ACTN</name>
<proteinExistence type="predicted"/>
<dbReference type="Proteomes" id="UP000630936">
    <property type="component" value="Unassembled WGS sequence"/>
</dbReference>
<reference evidence="1" key="2">
    <citation type="submission" date="2020-09" db="EMBL/GenBank/DDBJ databases">
        <authorList>
            <person name="Sun Q."/>
            <person name="Ohkuma M."/>
        </authorList>
    </citation>
    <scope>NUCLEOTIDE SEQUENCE</scope>
    <source>
        <strain evidence="1">JCM 4988</strain>
    </source>
</reference>
<gene>
    <name evidence="1" type="ORF">GCM10010387_21750</name>
</gene>
<keyword evidence="2" id="KW-1185">Reference proteome</keyword>
<protein>
    <recommendedName>
        <fullName evidence="3">Lipoprotein</fullName>
    </recommendedName>
</protein>
<reference evidence="1" key="1">
    <citation type="journal article" date="2014" name="Int. J. Syst. Evol. Microbiol.">
        <title>Complete genome sequence of Corynebacterium casei LMG S-19264T (=DSM 44701T), isolated from a smear-ripened cheese.</title>
        <authorList>
            <consortium name="US DOE Joint Genome Institute (JGI-PGF)"/>
            <person name="Walter F."/>
            <person name="Albersmeier A."/>
            <person name="Kalinowski J."/>
            <person name="Ruckert C."/>
        </authorList>
    </citation>
    <scope>NUCLEOTIDE SEQUENCE</scope>
    <source>
        <strain evidence="1">JCM 4988</strain>
    </source>
</reference>
<dbReference type="AlphaFoldDB" id="A0A918URB5"/>
<evidence type="ECO:0000313" key="1">
    <source>
        <dbReference type="EMBL" id="GGZ27999.1"/>
    </source>
</evidence>
<dbReference type="EMBL" id="BMWG01000004">
    <property type="protein sequence ID" value="GGZ27999.1"/>
    <property type="molecule type" value="Genomic_DNA"/>
</dbReference>
<sequence length="191" mass="19571">MSLDALRTVSRAVGRRTALRYLAVGVGASLLTACGGGGGGGGGDASPTPTESVAGQALAAFLRGGWKVAVGDPGEETRTFSATVEGTSWTLDFGEHGTLAGTWSLQGGRLNLHHPESLNPGGSQEMTDSSAENLPATVDGSVALSLPWKPPPGSFDTGDQRLDVKYDKKSGTLRIVHVDGASKTHLVCTRA</sequence>
<comment type="caution">
    <text evidence="1">The sequence shown here is derived from an EMBL/GenBank/DDBJ whole genome shotgun (WGS) entry which is preliminary data.</text>
</comment>
<organism evidence="1 2">
    <name type="scientific">Streptomyces inusitatus</name>
    <dbReference type="NCBI Taxonomy" id="68221"/>
    <lineage>
        <taxon>Bacteria</taxon>
        <taxon>Bacillati</taxon>
        <taxon>Actinomycetota</taxon>
        <taxon>Actinomycetes</taxon>
        <taxon>Kitasatosporales</taxon>
        <taxon>Streptomycetaceae</taxon>
        <taxon>Streptomyces</taxon>
    </lineage>
</organism>
<dbReference type="PROSITE" id="PS51257">
    <property type="entry name" value="PROKAR_LIPOPROTEIN"/>
    <property type="match status" value="1"/>
</dbReference>
<accession>A0A918URB5</accession>
<evidence type="ECO:0000313" key="2">
    <source>
        <dbReference type="Proteomes" id="UP000630936"/>
    </source>
</evidence>
<evidence type="ECO:0008006" key="3">
    <source>
        <dbReference type="Google" id="ProtNLM"/>
    </source>
</evidence>